<evidence type="ECO:0000259" key="5">
    <source>
        <dbReference type="PROSITE" id="PS51504"/>
    </source>
</evidence>
<dbReference type="GO" id="GO:0031492">
    <property type="term" value="F:nucleosomal DNA binding"/>
    <property type="evidence" value="ECO:0007669"/>
    <property type="project" value="TreeGrafter"/>
</dbReference>
<evidence type="ECO:0000256" key="2">
    <source>
        <dbReference type="ARBA" id="ARBA00023125"/>
    </source>
</evidence>
<feature type="compositionally biased region" description="Basic residues" evidence="4">
    <location>
        <begin position="328"/>
        <end position="345"/>
    </location>
</feature>
<proteinExistence type="predicted"/>
<dbReference type="PRINTS" id="PR00929">
    <property type="entry name" value="ATHOOK"/>
</dbReference>
<evidence type="ECO:0000313" key="7">
    <source>
        <dbReference type="Proteomes" id="UP001370490"/>
    </source>
</evidence>
<dbReference type="Gene3D" id="1.10.10.10">
    <property type="entry name" value="Winged helix-like DNA-binding domain superfamily/Winged helix DNA-binding domain"/>
    <property type="match status" value="1"/>
</dbReference>
<dbReference type="AlphaFoldDB" id="A0AAN8V268"/>
<dbReference type="InterPro" id="IPR005818">
    <property type="entry name" value="Histone_H1/H5_H15"/>
</dbReference>
<dbReference type="EMBL" id="JBAMMX010000020">
    <property type="protein sequence ID" value="KAK6921307.1"/>
    <property type="molecule type" value="Genomic_DNA"/>
</dbReference>
<dbReference type="GO" id="GO:0003690">
    <property type="term" value="F:double-stranded DNA binding"/>
    <property type="evidence" value="ECO:0007669"/>
    <property type="project" value="TreeGrafter"/>
</dbReference>
<dbReference type="InterPro" id="IPR036388">
    <property type="entry name" value="WH-like_DNA-bd_sf"/>
</dbReference>
<dbReference type="GO" id="GO:0030261">
    <property type="term" value="P:chromosome condensation"/>
    <property type="evidence" value="ECO:0007669"/>
    <property type="project" value="TreeGrafter"/>
</dbReference>
<organism evidence="6 7">
    <name type="scientific">Dillenia turbinata</name>
    <dbReference type="NCBI Taxonomy" id="194707"/>
    <lineage>
        <taxon>Eukaryota</taxon>
        <taxon>Viridiplantae</taxon>
        <taxon>Streptophyta</taxon>
        <taxon>Embryophyta</taxon>
        <taxon>Tracheophyta</taxon>
        <taxon>Spermatophyta</taxon>
        <taxon>Magnoliopsida</taxon>
        <taxon>eudicotyledons</taxon>
        <taxon>Gunneridae</taxon>
        <taxon>Pentapetalae</taxon>
        <taxon>Dilleniales</taxon>
        <taxon>Dilleniaceae</taxon>
        <taxon>Dillenia</taxon>
    </lineage>
</organism>
<comment type="subcellular location">
    <subcellularLocation>
        <location evidence="1">Nucleus</location>
    </subcellularLocation>
</comment>
<feature type="domain" description="H15" evidence="5">
    <location>
        <begin position="45"/>
        <end position="114"/>
    </location>
</feature>
<evidence type="ECO:0000313" key="6">
    <source>
        <dbReference type="EMBL" id="KAK6921307.1"/>
    </source>
</evidence>
<dbReference type="InterPro" id="IPR036390">
    <property type="entry name" value="WH_DNA-bd_sf"/>
</dbReference>
<dbReference type="SMART" id="SM00526">
    <property type="entry name" value="H15"/>
    <property type="match status" value="1"/>
</dbReference>
<dbReference type="CDD" id="cd00073">
    <property type="entry name" value="H15"/>
    <property type="match status" value="1"/>
</dbReference>
<reference evidence="6 7" key="1">
    <citation type="submission" date="2023-12" db="EMBL/GenBank/DDBJ databases">
        <title>A high-quality genome assembly for Dillenia turbinata (Dilleniales).</title>
        <authorList>
            <person name="Chanderbali A."/>
        </authorList>
    </citation>
    <scope>NUCLEOTIDE SEQUENCE [LARGE SCALE GENOMIC DNA]</scope>
    <source>
        <strain evidence="6">LSX21</strain>
        <tissue evidence="6">Leaf</tissue>
    </source>
</reference>
<evidence type="ECO:0000256" key="4">
    <source>
        <dbReference type="SAM" id="MobiDB-lite"/>
    </source>
</evidence>
<dbReference type="GO" id="GO:0045910">
    <property type="term" value="P:negative regulation of DNA recombination"/>
    <property type="evidence" value="ECO:0007669"/>
    <property type="project" value="TreeGrafter"/>
</dbReference>
<dbReference type="PROSITE" id="PS51504">
    <property type="entry name" value="H15"/>
    <property type="match status" value="1"/>
</dbReference>
<dbReference type="GO" id="GO:0005730">
    <property type="term" value="C:nucleolus"/>
    <property type="evidence" value="ECO:0007669"/>
    <property type="project" value="TreeGrafter"/>
</dbReference>
<feature type="region of interest" description="Disordered" evidence="4">
    <location>
        <begin position="240"/>
        <end position="345"/>
    </location>
</feature>
<dbReference type="Pfam" id="PF00538">
    <property type="entry name" value="Linker_histone"/>
    <property type="match status" value="1"/>
</dbReference>
<accession>A0AAN8V268</accession>
<dbReference type="SMART" id="SM00384">
    <property type="entry name" value="AT_hook"/>
    <property type="match status" value="7"/>
</dbReference>
<keyword evidence="7" id="KW-1185">Reference proteome</keyword>
<dbReference type="GO" id="GO:0006334">
    <property type="term" value="P:nucleosome assembly"/>
    <property type="evidence" value="ECO:0007669"/>
    <property type="project" value="InterPro"/>
</dbReference>
<feature type="compositionally biased region" description="Basic residues" evidence="4">
    <location>
        <begin position="270"/>
        <end position="279"/>
    </location>
</feature>
<protein>
    <submittedName>
        <fullName evidence="6">Linker histone H1/H5, domain H15</fullName>
    </submittedName>
</protein>
<feature type="region of interest" description="Disordered" evidence="4">
    <location>
        <begin position="114"/>
        <end position="183"/>
    </location>
</feature>
<keyword evidence="2" id="KW-0238">DNA-binding</keyword>
<comment type="caution">
    <text evidence="6">The sequence shown here is derived from an EMBL/GenBank/DDBJ whole genome shotgun (WGS) entry which is preliminary data.</text>
</comment>
<evidence type="ECO:0000256" key="3">
    <source>
        <dbReference type="ARBA" id="ARBA00023242"/>
    </source>
</evidence>
<gene>
    <name evidence="6" type="ORF">RJ641_014985</name>
</gene>
<dbReference type="InterPro" id="IPR017956">
    <property type="entry name" value="AT_hook_DNA-bd_motif"/>
</dbReference>
<dbReference type="GO" id="GO:0000786">
    <property type="term" value="C:nucleosome"/>
    <property type="evidence" value="ECO:0007669"/>
    <property type="project" value="InterPro"/>
</dbReference>
<dbReference type="SUPFAM" id="SSF46785">
    <property type="entry name" value="Winged helix' DNA-binding domain"/>
    <property type="match status" value="1"/>
</dbReference>
<name>A0AAN8V268_9MAGN</name>
<dbReference type="FunFam" id="1.10.10.10:FF:000637">
    <property type="entry name" value="Histone H1.2"/>
    <property type="match status" value="1"/>
</dbReference>
<sequence length="367" mass="38378">MDPSTIIVTTNELPTLSAEVVAAPAAPAHIAQAANPTPSHVVGPTHPPYAEMIATAIGALKEKNGSSKRAIAKYIEKAYTNLPPAHSALLSHHLKRLKNSGFLVMNKHSYSLPSLASNPRSAPPPATLSHPASPVASDLKKRPGRPPKPKPNTNELPVAGPGLDGPLTTPKKRGRPSKPKDEVFPVTVPVAEADVLVPTATEINGSALWTITVAKRRGRPPKPKVVATAGAGVAVAGEINGVSADRRGPGRPPKSKAVSDVMGPDGSKKSPGRPRKTMARKVSGSTLVNGPRKRGRPRLGAAAGKPRGRPRKNAVVAVEGVATPAQTHKIKRPRKLSGKPLGRPRKVNTLLSKINAFTVSMYVGSDK</sequence>
<dbReference type="PANTHER" id="PTHR11467:SF29">
    <property type="entry name" value="OS03G0711600 PROTEIN"/>
    <property type="match status" value="1"/>
</dbReference>
<dbReference type="Proteomes" id="UP001370490">
    <property type="component" value="Unassembled WGS sequence"/>
</dbReference>
<dbReference type="PANTHER" id="PTHR11467">
    <property type="entry name" value="HISTONE H1"/>
    <property type="match status" value="1"/>
</dbReference>
<evidence type="ECO:0000256" key="1">
    <source>
        <dbReference type="ARBA" id="ARBA00004123"/>
    </source>
</evidence>
<keyword evidence="3" id="KW-0539">Nucleus</keyword>